<protein>
    <submittedName>
        <fullName evidence="2">Uncharacterized protein</fullName>
    </submittedName>
</protein>
<gene>
    <name evidence="2" type="ORF">TBRA_LOCUS10350</name>
</gene>
<evidence type="ECO:0000256" key="1">
    <source>
        <dbReference type="SAM" id="Phobius"/>
    </source>
</evidence>
<accession>A0A6H5IP48</accession>
<evidence type="ECO:0000313" key="2">
    <source>
        <dbReference type="EMBL" id="CAB0038572.1"/>
    </source>
</evidence>
<reference evidence="2 3" key="1">
    <citation type="submission" date="2020-02" db="EMBL/GenBank/DDBJ databases">
        <authorList>
            <person name="Ferguson B K."/>
        </authorList>
    </citation>
    <scope>NUCLEOTIDE SEQUENCE [LARGE SCALE GENOMIC DNA]</scope>
</reference>
<sequence length="176" mass="19714">MNRTIPLLAYIFFFIDGSHHYLLVRSRSDAGIEIGLFVLVERAPARIELGHHRVDEMADAPTHVVIRGGSAHLGTDVTGRTEDLVIPAVRVLVDLPRLGLRAEFPRVDVQLVIAIVCKIFLFFFSFFLISRLVDESVKIPDDPCIPMYPKVTCTPLNNRAARMEALPMKPIGFMCS</sequence>
<evidence type="ECO:0000313" key="3">
    <source>
        <dbReference type="Proteomes" id="UP000479190"/>
    </source>
</evidence>
<name>A0A6H5IP48_9HYME</name>
<keyword evidence="1" id="KW-0812">Transmembrane</keyword>
<dbReference type="EMBL" id="CADCXV010000917">
    <property type="protein sequence ID" value="CAB0038572.1"/>
    <property type="molecule type" value="Genomic_DNA"/>
</dbReference>
<dbReference type="Proteomes" id="UP000479190">
    <property type="component" value="Unassembled WGS sequence"/>
</dbReference>
<feature type="transmembrane region" description="Helical" evidence="1">
    <location>
        <begin position="109"/>
        <end position="129"/>
    </location>
</feature>
<keyword evidence="1" id="KW-0472">Membrane</keyword>
<dbReference type="AlphaFoldDB" id="A0A6H5IP48"/>
<organism evidence="2 3">
    <name type="scientific">Trichogramma brassicae</name>
    <dbReference type="NCBI Taxonomy" id="86971"/>
    <lineage>
        <taxon>Eukaryota</taxon>
        <taxon>Metazoa</taxon>
        <taxon>Ecdysozoa</taxon>
        <taxon>Arthropoda</taxon>
        <taxon>Hexapoda</taxon>
        <taxon>Insecta</taxon>
        <taxon>Pterygota</taxon>
        <taxon>Neoptera</taxon>
        <taxon>Endopterygota</taxon>
        <taxon>Hymenoptera</taxon>
        <taxon>Apocrita</taxon>
        <taxon>Proctotrupomorpha</taxon>
        <taxon>Chalcidoidea</taxon>
        <taxon>Trichogrammatidae</taxon>
        <taxon>Trichogramma</taxon>
    </lineage>
</organism>
<keyword evidence="3" id="KW-1185">Reference proteome</keyword>
<proteinExistence type="predicted"/>
<keyword evidence="1" id="KW-1133">Transmembrane helix</keyword>